<dbReference type="OrthoDB" id="278300at2759"/>
<feature type="domain" description="SAM-dependent MTase TRM10-type" evidence="4">
    <location>
        <begin position="66"/>
        <end position="108"/>
    </location>
</feature>
<name>A0A3S5CSA1_9PLAT</name>
<evidence type="ECO:0000259" key="4">
    <source>
        <dbReference type="PROSITE" id="PS51675"/>
    </source>
</evidence>
<dbReference type="InterPro" id="IPR028564">
    <property type="entry name" value="MT_TRM10-typ"/>
</dbReference>
<comment type="caution">
    <text evidence="5">The sequence shown here is derived from an EMBL/GenBank/DDBJ whole genome shotgun (WGS) entry which is preliminary data.</text>
</comment>
<organism evidence="5 6">
    <name type="scientific">Protopolystoma xenopodis</name>
    <dbReference type="NCBI Taxonomy" id="117903"/>
    <lineage>
        <taxon>Eukaryota</taxon>
        <taxon>Metazoa</taxon>
        <taxon>Spiralia</taxon>
        <taxon>Lophotrochozoa</taxon>
        <taxon>Platyhelminthes</taxon>
        <taxon>Monogenea</taxon>
        <taxon>Polyopisthocotylea</taxon>
        <taxon>Polystomatidea</taxon>
        <taxon>Polystomatidae</taxon>
        <taxon>Protopolystoma</taxon>
    </lineage>
</organism>
<dbReference type="Proteomes" id="UP000784294">
    <property type="component" value="Unassembled WGS sequence"/>
</dbReference>
<evidence type="ECO:0000256" key="3">
    <source>
        <dbReference type="ARBA" id="ARBA00022691"/>
    </source>
</evidence>
<evidence type="ECO:0000256" key="2">
    <source>
        <dbReference type="ARBA" id="ARBA00022679"/>
    </source>
</evidence>
<dbReference type="EMBL" id="CAAALY010287757">
    <property type="protein sequence ID" value="VEL43990.1"/>
    <property type="molecule type" value="Genomic_DNA"/>
</dbReference>
<dbReference type="PROSITE" id="PS51675">
    <property type="entry name" value="SAM_MT_TRM10"/>
    <property type="match status" value="1"/>
</dbReference>
<dbReference type="GO" id="GO:0008168">
    <property type="term" value="F:methyltransferase activity"/>
    <property type="evidence" value="ECO:0007669"/>
    <property type="project" value="UniProtKB-KW"/>
</dbReference>
<accession>A0A3S5CSA1</accession>
<gene>
    <name evidence="5" type="ORF">PXEA_LOCUS37430</name>
</gene>
<protein>
    <recommendedName>
        <fullName evidence="4">SAM-dependent MTase TRM10-type domain-containing protein</fullName>
    </recommendedName>
</protein>
<reference evidence="5" key="1">
    <citation type="submission" date="2018-11" db="EMBL/GenBank/DDBJ databases">
        <authorList>
            <consortium name="Pathogen Informatics"/>
        </authorList>
    </citation>
    <scope>NUCLEOTIDE SEQUENCE</scope>
</reference>
<dbReference type="AlphaFoldDB" id="A0A3S5CSA1"/>
<evidence type="ECO:0000313" key="5">
    <source>
        <dbReference type="EMBL" id="VEL43990.1"/>
    </source>
</evidence>
<dbReference type="Gene3D" id="3.40.1280.30">
    <property type="match status" value="1"/>
</dbReference>
<sequence length="108" mass="11777">MRRQSCLQALVSDNLTQPDHPSASNPLHPSLFQRAGSVVSQAPVVSSFSSLSSSSSDMLSLPGSTRRREIRKSAVALKDSTCKTHVVIDCDYEHIMSPKEICKLAHQV</sequence>
<keyword evidence="1" id="KW-0489">Methyltransferase</keyword>
<keyword evidence="2" id="KW-0808">Transferase</keyword>
<keyword evidence="3" id="KW-0949">S-adenosyl-L-methionine</keyword>
<dbReference type="GO" id="GO:0032259">
    <property type="term" value="P:methylation"/>
    <property type="evidence" value="ECO:0007669"/>
    <property type="project" value="UniProtKB-KW"/>
</dbReference>
<evidence type="ECO:0000256" key="1">
    <source>
        <dbReference type="ARBA" id="ARBA00022603"/>
    </source>
</evidence>
<proteinExistence type="predicted"/>
<keyword evidence="6" id="KW-1185">Reference proteome</keyword>
<dbReference type="InterPro" id="IPR038459">
    <property type="entry name" value="MT_TRM10-typ_sf"/>
</dbReference>
<evidence type="ECO:0000313" key="6">
    <source>
        <dbReference type="Proteomes" id="UP000784294"/>
    </source>
</evidence>